<evidence type="ECO:0000313" key="3">
    <source>
        <dbReference type="Proteomes" id="UP000190061"/>
    </source>
</evidence>
<dbReference type="AlphaFoldDB" id="A0A1T4LVP1"/>
<dbReference type="Proteomes" id="UP000190061">
    <property type="component" value="Unassembled WGS sequence"/>
</dbReference>
<keyword evidence="3" id="KW-1185">Reference proteome</keyword>
<evidence type="ECO:0000256" key="1">
    <source>
        <dbReference type="SAM" id="SignalP"/>
    </source>
</evidence>
<dbReference type="OrthoDB" id="7063662at2"/>
<protein>
    <recommendedName>
        <fullName evidence="4">Nickel/cobalt transporter regulator</fullName>
    </recommendedName>
</protein>
<evidence type="ECO:0000313" key="2">
    <source>
        <dbReference type="EMBL" id="SJZ58727.1"/>
    </source>
</evidence>
<name>A0A1T4LVP1_9GAMM</name>
<gene>
    <name evidence="2" type="ORF">SAMN02745674_00175</name>
</gene>
<dbReference type="STRING" id="1122188.SAMN02745674_00175"/>
<keyword evidence="1" id="KW-0732">Signal</keyword>
<feature type="signal peptide" evidence="1">
    <location>
        <begin position="1"/>
        <end position="22"/>
    </location>
</feature>
<dbReference type="RefSeq" id="WP_078756829.1">
    <property type="nucleotide sequence ID" value="NZ_FUXP01000001.1"/>
</dbReference>
<proteinExistence type="predicted"/>
<accession>A0A1T4LVP1</accession>
<organism evidence="2 3">
    <name type="scientific">Lysobacter spongiicola DSM 21749</name>
    <dbReference type="NCBI Taxonomy" id="1122188"/>
    <lineage>
        <taxon>Bacteria</taxon>
        <taxon>Pseudomonadati</taxon>
        <taxon>Pseudomonadota</taxon>
        <taxon>Gammaproteobacteria</taxon>
        <taxon>Lysobacterales</taxon>
        <taxon>Lysobacteraceae</taxon>
        <taxon>Novilysobacter</taxon>
    </lineage>
</organism>
<reference evidence="2 3" key="1">
    <citation type="submission" date="2017-02" db="EMBL/GenBank/DDBJ databases">
        <authorList>
            <person name="Peterson S.W."/>
        </authorList>
    </citation>
    <scope>NUCLEOTIDE SEQUENCE [LARGE SCALE GENOMIC DNA]</scope>
    <source>
        <strain evidence="2 3">DSM 21749</strain>
    </source>
</reference>
<evidence type="ECO:0008006" key="4">
    <source>
        <dbReference type="Google" id="ProtNLM"/>
    </source>
</evidence>
<sequence>MTNKSGALALSLLVLLTVPAVAAAETLLVERVQQESGNVPVRGQAMSDVEARFGAPAQRLDPRGGQKRQWPTINRWVYPGFTVYFEKNRVIDVVVNQAHAAEVGPKPPIL</sequence>
<dbReference type="EMBL" id="FUXP01000001">
    <property type="protein sequence ID" value="SJZ58727.1"/>
    <property type="molecule type" value="Genomic_DNA"/>
</dbReference>
<feature type="chain" id="PRO_5012459298" description="Nickel/cobalt transporter regulator" evidence="1">
    <location>
        <begin position="23"/>
        <end position="110"/>
    </location>
</feature>